<dbReference type="Proteomes" id="UP001501757">
    <property type="component" value="Unassembled WGS sequence"/>
</dbReference>
<name>A0ABP3GEF8_9ALTE</name>
<dbReference type="InterPro" id="IPR010648">
    <property type="entry name" value="UPF0270"/>
</dbReference>
<sequence>MIIPIDQLEAATLHNIIEAFVLREGTDYGEQEASLEDKIQQVHQQLKRGDVLLVYSELHESVNILPKDQFGEAIQQQL</sequence>
<comment type="similarity">
    <text evidence="1 2">Belongs to the UPF0270 family.</text>
</comment>
<proteinExistence type="inferred from homology"/>
<organism evidence="3 4">
    <name type="scientific">Bowmanella denitrificans</name>
    <dbReference type="NCBI Taxonomy" id="366582"/>
    <lineage>
        <taxon>Bacteria</taxon>
        <taxon>Pseudomonadati</taxon>
        <taxon>Pseudomonadota</taxon>
        <taxon>Gammaproteobacteria</taxon>
        <taxon>Alteromonadales</taxon>
        <taxon>Alteromonadaceae</taxon>
        <taxon>Bowmanella</taxon>
    </lineage>
</organism>
<accession>A0ABP3GEF8</accession>
<dbReference type="EMBL" id="BAAAEI010000003">
    <property type="protein sequence ID" value="GAA0343517.1"/>
    <property type="molecule type" value="Genomic_DNA"/>
</dbReference>
<dbReference type="RefSeq" id="WP_343841387.1">
    <property type="nucleotide sequence ID" value="NZ_BAAAEI010000003.1"/>
</dbReference>
<dbReference type="Gene3D" id="1.10.10.610">
    <property type="entry name" value="YehU-like"/>
    <property type="match status" value="1"/>
</dbReference>
<dbReference type="Pfam" id="PF06794">
    <property type="entry name" value="UPF0270"/>
    <property type="match status" value="1"/>
</dbReference>
<evidence type="ECO:0000313" key="3">
    <source>
        <dbReference type="EMBL" id="GAA0343517.1"/>
    </source>
</evidence>
<protein>
    <recommendedName>
        <fullName evidence="2">UPF0270 protein GCM10009092_05150</fullName>
    </recommendedName>
</protein>
<dbReference type="SUPFAM" id="SSF118001">
    <property type="entry name" value="YehU-like"/>
    <property type="match status" value="1"/>
</dbReference>
<keyword evidence="4" id="KW-1185">Reference proteome</keyword>
<evidence type="ECO:0000256" key="1">
    <source>
        <dbReference type="ARBA" id="ARBA00006450"/>
    </source>
</evidence>
<gene>
    <name evidence="3" type="ORF">GCM10009092_05150</name>
</gene>
<dbReference type="NCBIfam" id="NF003438">
    <property type="entry name" value="PRK04966.1"/>
    <property type="match status" value="1"/>
</dbReference>
<comment type="caution">
    <text evidence="3">The sequence shown here is derived from an EMBL/GenBank/DDBJ whole genome shotgun (WGS) entry which is preliminary data.</text>
</comment>
<evidence type="ECO:0000313" key="4">
    <source>
        <dbReference type="Proteomes" id="UP001501757"/>
    </source>
</evidence>
<reference evidence="4" key="1">
    <citation type="journal article" date="2019" name="Int. J. Syst. Evol. Microbiol.">
        <title>The Global Catalogue of Microorganisms (GCM) 10K type strain sequencing project: providing services to taxonomists for standard genome sequencing and annotation.</title>
        <authorList>
            <consortium name="The Broad Institute Genomics Platform"/>
            <consortium name="The Broad Institute Genome Sequencing Center for Infectious Disease"/>
            <person name="Wu L."/>
            <person name="Ma J."/>
        </authorList>
    </citation>
    <scope>NUCLEOTIDE SEQUENCE [LARGE SCALE GENOMIC DNA]</scope>
    <source>
        <strain evidence="4">JCM 13378</strain>
    </source>
</reference>
<dbReference type="PIRSF" id="PIRSF006169">
    <property type="entry name" value="UCP006169"/>
    <property type="match status" value="1"/>
</dbReference>
<evidence type="ECO:0000256" key="2">
    <source>
        <dbReference type="HAMAP-Rule" id="MF_00690"/>
    </source>
</evidence>
<dbReference type="HAMAP" id="MF_00690">
    <property type="entry name" value="UPF0270"/>
    <property type="match status" value="1"/>
</dbReference>
<dbReference type="InterPro" id="IPR036685">
    <property type="entry name" value="YehU-like_sf"/>
</dbReference>